<comment type="caution">
    <text evidence="2">The sequence shown here is derived from an EMBL/GenBank/DDBJ whole genome shotgun (WGS) entry which is preliminary data.</text>
</comment>
<proteinExistence type="predicted"/>
<feature type="compositionally biased region" description="Basic and acidic residues" evidence="1">
    <location>
        <begin position="68"/>
        <end position="78"/>
    </location>
</feature>
<protein>
    <submittedName>
        <fullName evidence="2">Uncharacterized protein</fullName>
    </submittedName>
</protein>
<evidence type="ECO:0000256" key="1">
    <source>
        <dbReference type="SAM" id="MobiDB-lite"/>
    </source>
</evidence>
<evidence type="ECO:0000313" key="3">
    <source>
        <dbReference type="Proteomes" id="UP000760668"/>
    </source>
</evidence>
<reference evidence="2" key="2">
    <citation type="submission" date="2021-09" db="EMBL/GenBank/DDBJ databases">
        <authorList>
            <person name="Gilroy R."/>
        </authorList>
    </citation>
    <scope>NUCLEOTIDE SEQUENCE</scope>
    <source>
        <strain evidence="2">CHK179-5677</strain>
    </source>
</reference>
<accession>A0A921MMU5</accession>
<organism evidence="2 3">
    <name type="scientific">Pseudoflavonifractor capillosus</name>
    <dbReference type="NCBI Taxonomy" id="106588"/>
    <lineage>
        <taxon>Bacteria</taxon>
        <taxon>Bacillati</taxon>
        <taxon>Bacillota</taxon>
        <taxon>Clostridia</taxon>
        <taxon>Eubacteriales</taxon>
        <taxon>Oscillospiraceae</taxon>
        <taxon>Pseudoflavonifractor</taxon>
    </lineage>
</organism>
<reference evidence="2" key="1">
    <citation type="journal article" date="2021" name="PeerJ">
        <title>Extensive microbial diversity within the chicken gut microbiome revealed by metagenomics and culture.</title>
        <authorList>
            <person name="Gilroy R."/>
            <person name="Ravi A."/>
            <person name="Getino M."/>
            <person name="Pursley I."/>
            <person name="Horton D.L."/>
            <person name="Alikhan N.F."/>
            <person name="Baker D."/>
            <person name="Gharbi K."/>
            <person name="Hall N."/>
            <person name="Watson M."/>
            <person name="Adriaenssens E.M."/>
            <person name="Foster-Nyarko E."/>
            <person name="Jarju S."/>
            <person name="Secka A."/>
            <person name="Antonio M."/>
            <person name="Oren A."/>
            <person name="Chaudhuri R.R."/>
            <person name="La Ragione R."/>
            <person name="Hildebrand F."/>
            <person name="Pallen M.J."/>
        </authorList>
    </citation>
    <scope>NUCLEOTIDE SEQUENCE</scope>
    <source>
        <strain evidence="2">CHK179-5677</strain>
    </source>
</reference>
<evidence type="ECO:0000313" key="2">
    <source>
        <dbReference type="EMBL" id="HJG87001.1"/>
    </source>
</evidence>
<dbReference type="RefSeq" id="WP_295368231.1">
    <property type="nucleotide sequence ID" value="NZ_DYUC01000082.1"/>
</dbReference>
<name>A0A921MMU5_9FIRM</name>
<feature type="region of interest" description="Disordered" evidence="1">
    <location>
        <begin position="32"/>
        <end position="92"/>
    </location>
</feature>
<dbReference type="AlphaFoldDB" id="A0A921MMU5"/>
<gene>
    <name evidence="2" type="ORF">K8V01_08280</name>
</gene>
<feature type="compositionally biased region" description="Gly residues" evidence="1">
    <location>
        <begin position="51"/>
        <end position="62"/>
    </location>
</feature>
<sequence length="169" mass="18011">MTDYIALALADQEERENSETAELLLEQHRAAGVRRGKAREQGMEAPASAAAGGGAAWGGSGPAAGARAEGETDGRDTRNQNGGLAELTDGQIRGWPEGPGAVFLGRRSAGEGLYRRLRQAQTAAEYRPSRTGAVFLPAEEQSGAIRGLAEMDRAFQRDARRYDGGFELY</sequence>
<dbReference type="EMBL" id="DYUC01000082">
    <property type="protein sequence ID" value="HJG87001.1"/>
    <property type="molecule type" value="Genomic_DNA"/>
</dbReference>
<dbReference type="Proteomes" id="UP000760668">
    <property type="component" value="Unassembled WGS sequence"/>
</dbReference>